<dbReference type="EMBL" id="JAHHHV010000089">
    <property type="protein sequence ID" value="MBW4468463.1"/>
    <property type="molecule type" value="Genomic_DNA"/>
</dbReference>
<gene>
    <name evidence="1" type="ORF">KME07_23800</name>
</gene>
<comment type="caution">
    <text evidence="1">The sequence shown here is derived from an EMBL/GenBank/DDBJ whole genome shotgun (WGS) entry which is preliminary data.</text>
</comment>
<dbReference type="AlphaFoldDB" id="A0A951U760"/>
<proteinExistence type="predicted"/>
<name>A0A951U760_9CYAN</name>
<reference evidence="1" key="2">
    <citation type="journal article" date="2022" name="Microbiol. Resour. Announc.">
        <title>Metagenome Sequencing to Explore Phylogenomics of Terrestrial Cyanobacteria.</title>
        <authorList>
            <person name="Ward R.D."/>
            <person name="Stajich J.E."/>
            <person name="Johansen J.R."/>
            <person name="Huntemann M."/>
            <person name="Clum A."/>
            <person name="Foster B."/>
            <person name="Foster B."/>
            <person name="Roux S."/>
            <person name="Palaniappan K."/>
            <person name="Varghese N."/>
            <person name="Mukherjee S."/>
            <person name="Reddy T.B.K."/>
            <person name="Daum C."/>
            <person name="Copeland A."/>
            <person name="Chen I.A."/>
            <person name="Ivanova N.N."/>
            <person name="Kyrpides N.C."/>
            <person name="Shapiro N."/>
            <person name="Eloe-Fadrosh E.A."/>
            <person name="Pietrasiak N."/>
        </authorList>
    </citation>
    <scope>NUCLEOTIDE SEQUENCE</scope>
    <source>
        <strain evidence="1">GSE-TBD4-15B</strain>
    </source>
</reference>
<evidence type="ECO:0000313" key="2">
    <source>
        <dbReference type="Proteomes" id="UP000707356"/>
    </source>
</evidence>
<dbReference type="Pfam" id="PF11165">
    <property type="entry name" value="DUF2949"/>
    <property type="match status" value="1"/>
</dbReference>
<organism evidence="1 2">
    <name type="scientific">Pegethrix bostrychoides GSE-TBD4-15B</name>
    <dbReference type="NCBI Taxonomy" id="2839662"/>
    <lineage>
        <taxon>Bacteria</taxon>
        <taxon>Bacillati</taxon>
        <taxon>Cyanobacteriota</taxon>
        <taxon>Cyanophyceae</taxon>
        <taxon>Oculatellales</taxon>
        <taxon>Oculatellaceae</taxon>
        <taxon>Pegethrix</taxon>
    </lineage>
</organism>
<dbReference type="InterPro" id="IPR021336">
    <property type="entry name" value="DUF2949"/>
</dbReference>
<reference evidence="1" key="1">
    <citation type="submission" date="2021-05" db="EMBL/GenBank/DDBJ databases">
        <authorList>
            <person name="Pietrasiak N."/>
            <person name="Ward R."/>
            <person name="Stajich J.E."/>
            <person name="Kurbessoian T."/>
        </authorList>
    </citation>
    <scope>NUCLEOTIDE SEQUENCE</scope>
    <source>
        <strain evidence="1">GSE-TBD4-15B</strain>
    </source>
</reference>
<accession>A0A951U760</accession>
<dbReference type="Proteomes" id="UP000707356">
    <property type="component" value="Unassembled WGS sequence"/>
</dbReference>
<sequence length="64" mass="7290">MTNSTGQSKLIRFLEEDLAVPASAIALALKQHESESSWLPIILWQYGLITLQQLNQVFEWMETA</sequence>
<protein>
    <submittedName>
        <fullName evidence="1">DUF2949 domain-containing protein</fullName>
    </submittedName>
</protein>
<evidence type="ECO:0000313" key="1">
    <source>
        <dbReference type="EMBL" id="MBW4468463.1"/>
    </source>
</evidence>